<dbReference type="AlphaFoldDB" id="A0A4Y6PRR6"/>
<evidence type="ECO:0000259" key="9">
    <source>
        <dbReference type="Pfam" id="PF00749"/>
    </source>
</evidence>
<dbReference type="InterPro" id="IPR049940">
    <property type="entry name" value="GluQ/Sye"/>
</dbReference>
<evidence type="ECO:0000256" key="4">
    <source>
        <dbReference type="ARBA" id="ARBA00022833"/>
    </source>
</evidence>
<feature type="binding site" evidence="7">
    <location>
        <position position="325"/>
    </location>
    <ligand>
        <name>ATP</name>
        <dbReference type="ChEBI" id="CHEBI:30616"/>
    </ligand>
</feature>
<evidence type="ECO:0000256" key="2">
    <source>
        <dbReference type="ARBA" id="ARBA00022723"/>
    </source>
</evidence>
<feature type="binding site" evidence="7">
    <location>
        <position position="179"/>
    </location>
    <ligand>
        <name>Zn(2+)</name>
        <dbReference type="ChEBI" id="CHEBI:29105"/>
    </ligand>
</feature>
<dbReference type="InterPro" id="IPR020058">
    <property type="entry name" value="Glu/Gln-tRNA-synth_Ib_cat-dom"/>
</dbReference>
<evidence type="ECO:0000313" key="11">
    <source>
        <dbReference type="Proteomes" id="UP000315995"/>
    </source>
</evidence>
<evidence type="ECO:0000313" key="10">
    <source>
        <dbReference type="EMBL" id="QDG50923.1"/>
    </source>
</evidence>
<protein>
    <recommendedName>
        <fullName evidence="7">Glutamyl-Q tRNA(Asp) synthetase</fullName>
        <shortName evidence="7">Glu-Q-RSs</shortName>
        <ecNumber evidence="7">6.1.1.-</ecNumber>
    </recommendedName>
</protein>
<dbReference type="InterPro" id="IPR001412">
    <property type="entry name" value="aa-tRNA-synth_I_CS"/>
</dbReference>
<feature type="binding site" evidence="7">
    <location>
        <position position="113"/>
    </location>
    <ligand>
        <name>L-glutamate</name>
        <dbReference type="ChEBI" id="CHEBI:29985"/>
    </ligand>
</feature>
<dbReference type="Proteomes" id="UP000315995">
    <property type="component" value="Chromosome"/>
</dbReference>
<keyword evidence="8" id="KW-0648">Protein biosynthesis</keyword>
<dbReference type="PANTHER" id="PTHR43311:SF1">
    <property type="entry name" value="GLUTAMYL-Q TRNA(ASP) SYNTHETASE"/>
    <property type="match status" value="1"/>
</dbReference>
<dbReference type="HAMAP" id="MF_01428">
    <property type="entry name" value="Glu_Q_tRNA_synth"/>
    <property type="match status" value="1"/>
</dbReference>
<dbReference type="GO" id="GO:0005524">
    <property type="term" value="F:ATP binding"/>
    <property type="evidence" value="ECO:0007669"/>
    <property type="project" value="UniProtKB-KW"/>
</dbReference>
<evidence type="ECO:0000256" key="3">
    <source>
        <dbReference type="ARBA" id="ARBA00022741"/>
    </source>
</evidence>
<dbReference type="NCBIfam" id="TIGR03838">
    <property type="entry name" value="queuosine_YadB"/>
    <property type="match status" value="1"/>
</dbReference>
<organism evidence="10 11">
    <name type="scientific">Persicimonas caeni</name>
    <dbReference type="NCBI Taxonomy" id="2292766"/>
    <lineage>
        <taxon>Bacteria</taxon>
        <taxon>Deltaproteobacteria</taxon>
        <taxon>Bradymonadales</taxon>
        <taxon>Bradymonadaceae</taxon>
        <taxon>Persicimonas</taxon>
    </lineage>
</organism>
<comment type="cofactor">
    <cofactor evidence="7">
        <name>Zn(2+)</name>
        <dbReference type="ChEBI" id="CHEBI:29105"/>
    </cofactor>
    <text evidence="7">Binds 1 zinc ion per subunit.</text>
</comment>
<evidence type="ECO:0000256" key="1">
    <source>
        <dbReference type="ARBA" id="ARBA00022598"/>
    </source>
</evidence>
<dbReference type="GO" id="GO:0006424">
    <property type="term" value="P:glutamyl-tRNA aminoacylation"/>
    <property type="evidence" value="ECO:0007669"/>
    <property type="project" value="InterPro"/>
</dbReference>
<evidence type="ECO:0000256" key="5">
    <source>
        <dbReference type="ARBA" id="ARBA00022840"/>
    </source>
</evidence>
<dbReference type="PANTHER" id="PTHR43311">
    <property type="entry name" value="GLUTAMATE--TRNA LIGASE"/>
    <property type="match status" value="1"/>
</dbReference>
<dbReference type="PROSITE" id="PS00178">
    <property type="entry name" value="AA_TRNA_LIGASE_I"/>
    <property type="match status" value="1"/>
</dbReference>
<keyword evidence="1 7" id="KW-0436">Ligase</keyword>
<dbReference type="OrthoDB" id="9807503at2"/>
<gene>
    <name evidence="7 10" type="primary">gluQ</name>
    <name evidence="10" type="ORF">FIV42_09310</name>
</gene>
<feature type="binding site" evidence="7">
    <location>
        <position position="266"/>
    </location>
    <ligand>
        <name>L-glutamate</name>
        <dbReference type="ChEBI" id="CHEBI:29985"/>
    </ligand>
</feature>
<sequence>MRSSMFLMAKTNLPWSENDEQCCTMLDGSTIVKWWRIGKNGPTGCANKQLLQHSRPMNFDQLLEKANALKKERPRGRYAPSPTGPLHLGNARTALLAWLQARLMGGAFIMRNEDLDQPRVVEGSAEQIYEDLYWLELDWDEGPDVGGPVGPYNQSERTALYEEALRRLDEAGVVFRCYCSRKDVREAASAPHDDGRVIYPGTCRFLSEEEEAQVKADKPNRTPSWRYRVPARDVSLEDIIAGRYAQNLDTEVGDFPIRRADALFAYQLAVVVDDALMGVTDVVRGDDLLSSTPRQVELFEAFGFDVPRFWHVPLMCDEEGNRMSKRDGSDSLQMLREQGKTPYEVVGKLAASVGLAEPGEEISAGRLLDRLTIEEFEEALRARSPYG</sequence>
<feature type="binding site" evidence="7">
    <location>
        <position position="203"/>
    </location>
    <ligand>
        <name>Zn(2+)</name>
        <dbReference type="ChEBI" id="CHEBI:29105"/>
    </ligand>
</feature>
<comment type="similarity">
    <text evidence="7">Belongs to the class-I aminoacyl-tRNA synthetase family. GluQ subfamily.</text>
</comment>
<dbReference type="SUPFAM" id="SSF52374">
    <property type="entry name" value="Nucleotidylyl transferase"/>
    <property type="match status" value="1"/>
</dbReference>
<dbReference type="GO" id="GO:0005829">
    <property type="term" value="C:cytosol"/>
    <property type="evidence" value="ECO:0007669"/>
    <property type="project" value="TreeGrafter"/>
</dbReference>
<dbReference type="Pfam" id="PF00749">
    <property type="entry name" value="tRNA-synt_1c"/>
    <property type="match status" value="1"/>
</dbReference>
<dbReference type="GO" id="GO:0008270">
    <property type="term" value="F:zinc ion binding"/>
    <property type="evidence" value="ECO:0007669"/>
    <property type="project" value="UniProtKB-UniRule"/>
</dbReference>
<evidence type="ECO:0000256" key="7">
    <source>
        <dbReference type="HAMAP-Rule" id="MF_01428"/>
    </source>
</evidence>
<comment type="function">
    <text evidence="7">Catalyzes the tRNA-independent activation of glutamate in presence of ATP and the subsequent transfer of glutamate onto a tRNA(Asp). Glutamate is transferred on the 2-amino-5-(4,5-dihydroxy-2-cyclopenten-1-yl) moiety of the queuosine in the wobble position of the QUC anticodon.</text>
</comment>
<dbReference type="InterPro" id="IPR014729">
    <property type="entry name" value="Rossmann-like_a/b/a_fold"/>
</dbReference>
<keyword evidence="5 7" id="KW-0067">ATP-binding</keyword>
<name>A0A4Y6PRR6_PERCE</name>
<keyword evidence="2 7" id="KW-0479">Metal-binding</keyword>
<feature type="domain" description="Glutamyl/glutaminyl-tRNA synthetase class Ib catalytic" evidence="9">
    <location>
        <begin position="76"/>
        <end position="347"/>
    </location>
</feature>
<evidence type="ECO:0000256" key="8">
    <source>
        <dbReference type="RuleBase" id="RU363037"/>
    </source>
</evidence>
<feature type="short sequence motif" description="'KMSKS' region" evidence="7">
    <location>
        <begin position="322"/>
        <end position="326"/>
    </location>
</feature>
<dbReference type="GO" id="GO:0004818">
    <property type="term" value="F:glutamate-tRNA ligase activity"/>
    <property type="evidence" value="ECO:0007669"/>
    <property type="project" value="TreeGrafter"/>
</dbReference>
<feature type="short sequence motif" description="'HIGH' region" evidence="7">
    <location>
        <begin position="80"/>
        <end position="90"/>
    </location>
</feature>
<dbReference type="InterPro" id="IPR022380">
    <property type="entry name" value="Glu-Q_tRNA(Asp)_Synthase"/>
</dbReference>
<dbReference type="Gene3D" id="3.40.50.620">
    <property type="entry name" value="HUPs"/>
    <property type="match status" value="1"/>
</dbReference>
<evidence type="ECO:0000256" key="6">
    <source>
        <dbReference type="ARBA" id="ARBA00023146"/>
    </source>
</evidence>
<keyword evidence="3 7" id="KW-0547">Nucleotide-binding</keyword>
<dbReference type="PRINTS" id="PR00987">
    <property type="entry name" value="TRNASYNTHGLU"/>
</dbReference>
<keyword evidence="4 7" id="KW-0862">Zinc</keyword>
<dbReference type="EC" id="6.1.1.-" evidence="7"/>
<dbReference type="EMBL" id="CP041186">
    <property type="protein sequence ID" value="QDG50923.1"/>
    <property type="molecule type" value="Genomic_DNA"/>
</dbReference>
<dbReference type="InterPro" id="IPR000924">
    <property type="entry name" value="Glu/Gln-tRNA-synth"/>
</dbReference>
<proteinExistence type="inferred from homology"/>
<keyword evidence="11" id="KW-1185">Reference proteome</keyword>
<accession>A0A4Y6PRR6</accession>
<reference evidence="10 11" key="1">
    <citation type="submission" date="2019-06" db="EMBL/GenBank/DDBJ databases">
        <title>Persicimonas caeni gen. nov., sp. nov., a predatory bacterium isolated from solar saltern.</title>
        <authorList>
            <person name="Wang S."/>
        </authorList>
    </citation>
    <scope>NUCLEOTIDE SEQUENCE [LARGE SCALE GENOMIC DNA]</scope>
    <source>
        <strain evidence="10 11">YN101</strain>
    </source>
</reference>
<feature type="binding site" evidence="7">
    <location>
        <position position="199"/>
    </location>
    <ligand>
        <name>Zn(2+)</name>
        <dbReference type="ChEBI" id="CHEBI:29105"/>
    </ligand>
</feature>
<keyword evidence="6 7" id="KW-0030">Aminoacyl-tRNA synthetase</keyword>
<dbReference type="NCBIfam" id="NF004315">
    <property type="entry name" value="PRK05710.1-4"/>
    <property type="match status" value="1"/>
</dbReference>
<feature type="binding site" evidence="7">
    <location>
        <begin position="77"/>
        <end position="81"/>
    </location>
    <ligand>
        <name>L-glutamate</name>
        <dbReference type="ChEBI" id="CHEBI:29985"/>
    </ligand>
</feature>
<feature type="binding site" evidence="7">
    <location>
        <position position="177"/>
    </location>
    <ligand>
        <name>Zn(2+)</name>
        <dbReference type="ChEBI" id="CHEBI:29105"/>
    </ligand>
</feature>
<dbReference type="GO" id="GO:0006400">
    <property type="term" value="P:tRNA modification"/>
    <property type="evidence" value="ECO:0007669"/>
    <property type="project" value="InterPro"/>
</dbReference>
<dbReference type="NCBIfam" id="NF004314">
    <property type="entry name" value="PRK05710.1-3"/>
    <property type="match status" value="1"/>
</dbReference>
<accession>A0A5B8Y3D2</accession>
<feature type="binding site" evidence="7">
    <location>
        <position position="284"/>
    </location>
    <ligand>
        <name>L-glutamate</name>
        <dbReference type="ChEBI" id="CHEBI:29985"/>
    </ligand>
</feature>